<protein>
    <submittedName>
        <fullName evidence="1">Uncharacterized protein</fullName>
    </submittedName>
</protein>
<sequence>MASNNDEPLTPKNVYIVGAHSTGKTTLLEALKQRFTPGLVSEIFGPGTKGPEFIDELVRMVMYMKSYDASDIRDPVRGYQLQLHTLWTQYEMESVFHHLWIFSDRSGLDPIVYAHVFLGSDESNRLLEMSEWDLLRRRMRNGLVILCEPSNTTWLSSDPVRVALHKGEWMVLAEAFRSMLQEQGIRFVAIPADMENLEHRVQFVEGLIRSGF</sequence>
<proteinExistence type="predicted"/>
<evidence type="ECO:0000313" key="2">
    <source>
        <dbReference type="Proteomes" id="UP001177260"/>
    </source>
</evidence>
<evidence type="ECO:0000313" key="1">
    <source>
        <dbReference type="EMBL" id="KAK1147869.1"/>
    </source>
</evidence>
<gene>
    <name evidence="1" type="ORF">N8T08_000383</name>
</gene>
<keyword evidence="2" id="KW-1185">Reference proteome</keyword>
<reference evidence="1 2" key="1">
    <citation type="journal article" date="2023" name="ACS Omega">
        <title>Identification of the Neoaspergillic Acid Biosynthesis Gene Cluster by Establishing an In Vitro CRISPR-Ribonucleoprotein Genetic System in Aspergillus melleus.</title>
        <authorList>
            <person name="Yuan B."/>
            <person name="Grau M.F."/>
            <person name="Murata R.M."/>
            <person name="Torok T."/>
            <person name="Venkateswaran K."/>
            <person name="Stajich J.E."/>
            <person name="Wang C.C.C."/>
        </authorList>
    </citation>
    <scope>NUCLEOTIDE SEQUENCE [LARGE SCALE GENOMIC DNA]</scope>
    <source>
        <strain evidence="1 2">IMV 1140</strain>
    </source>
</reference>
<dbReference type="Proteomes" id="UP001177260">
    <property type="component" value="Unassembled WGS sequence"/>
</dbReference>
<name>A0ACC3BBH9_9EURO</name>
<dbReference type="EMBL" id="JAOPJF010000010">
    <property type="protein sequence ID" value="KAK1147869.1"/>
    <property type="molecule type" value="Genomic_DNA"/>
</dbReference>
<comment type="caution">
    <text evidence="1">The sequence shown here is derived from an EMBL/GenBank/DDBJ whole genome shotgun (WGS) entry which is preliminary data.</text>
</comment>
<accession>A0ACC3BBH9</accession>
<organism evidence="1 2">
    <name type="scientific">Aspergillus melleus</name>
    <dbReference type="NCBI Taxonomy" id="138277"/>
    <lineage>
        <taxon>Eukaryota</taxon>
        <taxon>Fungi</taxon>
        <taxon>Dikarya</taxon>
        <taxon>Ascomycota</taxon>
        <taxon>Pezizomycotina</taxon>
        <taxon>Eurotiomycetes</taxon>
        <taxon>Eurotiomycetidae</taxon>
        <taxon>Eurotiales</taxon>
        <taxon>Aspergillaceae</taxon>
        <taxon>Aspergillus</taxon>
        <taxon>Aspergillus subgen. Circumdati</taxon>
    </lineage>
</organism>